<evidence type="ECO:0000256" key="2">
    <source>
        <dbReference type="ARBA" id="ARBA00022692"/>
    </source>
</evidence>
<evidence type="ECO:0000256" key="4">
    <source>
        <dbReference type="ARBA" id="ARBA00023136"/>
    </source>
</evidence>
<reference evidence="7 8" key="1">
    <citation type="journal article" date="2021" name="J. Hered.">
        <title>A chromosome-level genome assembly of the parasitoid wasp, Cotesia glomerata (Hymenoptera: Braconidae).</title>
        <authorList>
            <person name="Pinto B.J."/>
            <person name="Weis J.J."/>
            <person name="Gamble T."/>
            <person name="Ode P.J."/>
            <person name="Paul R."/>
            <person name="Zaspel J.M."/>
        </authorList>
    </citation>
    <scope>NUCLEOTIDE SEQUENCE [LARGE SCALE GENOMIC DNA]</scope>
    <source>
        <strain evidence="7">CgM1</strain>
    </source>
</reference>
<feature type="transmembrane region" description="Helical" evidence="5">
    <location>
        <begin position="262"/>
        <end position="283"/>
    </location>
</feature>
<keyword evidence="4 5" id="KW-0472">Membrane</keyword>
<evidence type="ECO:0000256" key="3">
    <source>
        <dbReference type="ARBA" id="ARBA00022989"/>
    </source>
</evidence>
<comment type="caution">
    <text evidence="7">The sequence shown here is derived from an EMBL/GenBank/DDBJ whole genome shotgun (WGS) entry which is preliminary data.</text>
</comment>
<evidence type="ECO:0000313" key="8">
    <source>
        <dbReference type="Proteomes" id="UP000826195"/>
    </source>
</evidence>
<feature type="domain" description="TMEM205-like" evidence="6">
    <location>
        <begin position="196"/>
        <end position="291"/>
    </location>
</feature>
<dbReference type="AlphaFoldDB" id="A0AAV7IBP0"/>
<feature type="transmembrane region" description="Helical" evidence="5">
    <location>
        <begin position="154"/>
        <end position="170"/>
    </location>
</feature>
<dbReference type="EMBL" id="JAHXZJ010001864">
    <property type="protein sequence ID" value="KAH0549043.1"/>
    <property type="molecule type" value="Genomic_DNA"/>
</dbReference>
<feature type="transmembrane region" description="Helical" evidence="5">
    <location>
        <begin position="334"/>
        <end position="353"/>
    </location>
</feature>
<feature type="transmembrane region" description="Helical" evidence="5">
    <location>
        <begin position="230"/>
        <end position="250"/>
    </location>
</feature>
<dbReference type="Pfam" id="PF13664">
    <property type="entry name" value="DUF4149"/>
    <property type="match status" value="1"/>
</dbReference>
<dbReference type="GO" id="GO:0016020">
    <property type="term" value="C:membrane"/>
    <property type="evidence" value="ECO:0007669"/>
    <property type="project" value="UniProtKB-SubCell"/>
</dbReference>
<keyword evidence="8" id="KW-1185">Reference proteome</keyword>
<evidence type="ECO:0000313" key="7">
    <source>
        <dbReference type="EMBL" id="KAH0549043.1"/>
    </source>
</evidence>
<dbReference type="PANTHER" id="PTHR23241:SF102">
    <property type="entry name" value="LD23009P"/>
    <property type="match status" value="1"/>
</dbReference>
<protein>
    <recommendedName>
        <fullName evidence="6">TMEM205-like domain-containing protein</fullName>
    </recommendedName>
</protein>
<name>A0AAV7IBP0_COTGL</name>
<evidence type="ECO:0000256" key="1">
    <source>
        <dbReference type="ARBA" id="ARBA00004370"/>
    </source>
</evidence>
<sequence length="361" mass="40769">MCIRTFTTDGVEIEDNSLAKVVENPAALDLDSSVELQKSDEVVTQQDSMNSVEEMKKISEKVIEKPESPKQCPFAAQKKVFKGKDKFIKKYDEIMKQNQNNSEPTSEDNSTRSNDFLGKIVGSFKNLTDVISSYCNINQESTTYKILFKTTQPAHIIMIAVVLYLLSIFNPSSANKDQNFSNPHSGVLSFIYLSSFIIHIGSQIWMTFVSGLSLYFALPRHTFNDVQRVLFPRYFTINACLSFITLVIFVKHHPVETWDTETTIQVAGMSLALILELLIRLYLTPPLLRLIVEKKGIEQAAGVGKETGCQNISALKDCPHYMEIYRSFRKTHGCIAMGNIITMGCTIMHLFYISNKLCVLI</sequence>
<keyword evidence="3 5" id="KW-1133">Transmembrane helix</keyword>
<organism evidence="7 8">
    <name type="scientific">Cotesia glomerata</name>
    <name type="common">Lepidopteran parasitic wasp</name>
    <name type="synonym">Apanteles glomeratus</name>
    <dbReference type="NCBI Taxonomy" id="32391"/>
    <lineage>
        <taxon>Eukaryota</taxon>
        <taxon>Metazoa</taxon>
        <taxon>Ecdysozoa</taxon>
        <taxon>Arthropoda</taxon>
        <taxon>Hexapoda</taxon>
        <taxon>Insecta</taxon>
        <taxon>Pterygota</taxon>
        <taxon>Neoptera</taxon>
        <taxon>Endopterygota</taxon>
        <taxon>Hymenoptera</taxon>
        <taxon>Apocrita</taxon>
        <taxon>Ichneumonoidea</taxon>
        <taxon>Braconidae</taxon>
        <taxon>Microgastrinae</taxon>
        <taxon>Cotesia</taxon>
    </lineage>
</organism>
<evidence type="ECO:0000259" key="6">
    <source>
        <dbReference type="Pfam" id="PF13664"/>
    </source>
</evidence>
<feature type="transmembrane region" description="Helical" evidence="5">
    <location>
        <begin position="190"/>
        <end position="218"/>
    </location>
</feature>
<dbReference type="InterPro" id="IPR025423">
    <property type="entry name" value="TMEM205-like"/>
</dbReference>
<evidence type="ECO:0000256" key="5">
    <source>
        <dbReference type="SAM" id="Phobius"/>
    </source>
</evidence>
<dbReference type="InterPro" id="IPR053009">
    <property type="entry name" value="Xanthocillin_Biosynth-Assoc"/>
</dbReference>
<proteinExistence type="predicted"/>
<accession>A0AAV7IBP0</accession>
<gene>
    <name evidence="7" type="ORF">KQX54_005322</name>
</gene>
<dbReference type="PANTHER" id="PTHR23241">
    <property type="entry name" value="LATE EMBRYOGENESIS ABUNDANT PLANTS LEA-RELATED"/>
    <property type="match status" value="1"/>
</dbReference>
<keyword evidence="2 5" id="KW-0812">Transmembrane</keyword>
<comment type="subcellular location">
    <subcellularLocation>
        <location evidence="1">Membrane</location>
    </subcellularLocation>
</comment>
<dbReference type="Proteomes" id="UP000826195">
    <property type="component" value="Unassembled WGS sequence"/>
</dbReference>